<evidence type="ECO:0000313" key="3">
    <source>
        <dbReference type="Proteomes" id="UP001218218"/>
    </source>
</evidence>
<organism evidence="2 3">
    <name type="scientific">Mycena albidolilacea</name>
    <dbReference type="NCBI Taxonomy" id="1033008"/>
    <lineage>
        <taxon>Eukaryota</taxon>
        <taxon>Fungi</taxon>
        <taxon>Dikarya</taxon>
        <taxon>Basidiomycota</taxon>
        <taxon>Agaricomycotina</taxon>
        <taxon>Agaricomycetes</taxon>
        <taxon>Agaricomycetidae</taxon>
        <taxon>Agaricales</taxon>
        <taxon>Marasmiineae</taxon>
        <taxon>Mycenaceae</taxon>
        <taxon>Mycena</taxon>
    </lineage>
</organism>
<protein>
    <submittedName>
        <fullName evidence="2">Uncharacterized protein</fullName>
    </submittedName>
</protein>
<feature type="region of interest" description="Disordered" evidence="1">
    <location>
        <begin position="136"/>
        <end position="158"/>
    </location>
</feature>
<evidence type="ECO:0000256" key="1">
    <source>
        <dbReference type="SAM" id="MobiDB-lite"/>
    </source>
</evidence>
<keyword evidence="3" id="KW-1185">Reference proteome</keyword>
<sequence>MSLATRKPLTTNLLLSHDRARVLHSARKLGAMMGTTPVLLDPSPHTSLASLEIFVPPLAERSSRTSHRSTRREGVIFTPRSSSSSLASLEEKFVPDLEPGPPLPPVAKLALSPESRNSLHAATRLRLVLTLTQPAAPSAGPYNNPYSHNSSPSTDSLDANALRSSLSILLSAPAPAAPGAEHAARRRKMVKLVHMLGGPIPHAVVFPPPRPSPPPNSTSKAQRRRSRSVPPRTSTTTYSTSTSASAAAEAGPRKLVRPHHIVLPTLSVDLISHPRPLAAYRPLRSSSSSPTSHGTGTVSSAASRGRGREQGRGRDRRPITPTPAYSLRRRGTGRESTQGSE</sequence>
<feature type="region of interest" description="Disordered" evidence="1">
    <location>
        <begin position="202"/>
        <end position="252"/>
    </location>
</feature>
<dbReference type="EMBL" id="JARIHO010000126">
    <property type="protein sequence ID" value="KAJ7301827.1"/>
    <property type="molecule type" value="Genomic_DNA"/>
</dbReference>
<proteinExistence type="predicted"/>
<dbReference type="Proteomes" id="UP001218218">
    <property type="component" value="Unassembled WGS sequence"/>
</dbReference>
<feature type="compositionally biased region" description="Pro residues" evidence="1">
    <location>
        <begin position="206"/>
        <end position="216"/>
    </location>
</feature>
<feature type="region of interest" description="Disordered" evidence="1">
    <location>
        <begin position="281"/>
        <end position="341"/>
    </location>
</feature>
<name>A0AAD7E854_9AGAR</name>
<accession>A0AAD7E854</accession>
<feature type="compositionally biased region" description="Low complexity" evidence="1">
    <location>
        <begin position="285"/>
        <end position="300"/>
    </location>
</feature>
<feature type="compositionally biased region" description="Basic and acidic residues" evidence="1">
    <location>
        <begin position="306"/>
        <end position="318"/>
    </location>
</feature>
<dbReference type="AlphaFoldDB" id="A0AAD7E854"/>
<feature type="compositionally biased region" description="Low complexity" evidence="1">
    <location>
        <begin position="141"/>
        <end position="158"/>
    </location>
</feature>
<gene>
    <name evidence="2" type="ORF">DFH08DRAFT_906388</name>
</gene>
<reference evidence="2" key="1">
    <citation type="submission" date="2023-03" db="EMBL/GenBank/DDBJ databases">
        <title>Massive genome expansion in bonnet fungi (Mycena s.s.) driven by repeated elements and novel gene families across ecological guilds.</title>
        <authorList>
            <consortium name="Lawrence Berkeley National Laboratory"/>
            <person name="Harder C.B."/>
            <person name="Miyauchi S."/>
            <person name="Viragh M."/>
            <person name="Kuo A."/>
            <person name="Thoen E."/>
            <person name="Andreopoulos B."/>
            <person name="Lu D."/>
            <person name="Skrede I."/>
            <person name="Drula E."/>
            <person name="Henrissat B."/>
            <person name="Morin E."/>
            <person name="Kohler A."/>
            <person name="Barry K."/>
            <person name="LaButti K."/>
            <person name="Morin E."/>
            <person name="Salamov A."/>
            <person name="Lipzen A."/>
            <person name="Mereny Z."/>
            <person name="Hegedus B."/>
            <person name="Baldrian P."/>
            <person name="Stursova M."/>
            <person name="Weitz H."/>
            <person name="Taylor A."/>
            <person name="Grigoriev I.V."/>
            <person name="Nagy L.G."/>
            <person name="Martin F."/>
            <person name="Kauserud H."/>
        </authorList>
    </citation>
    <scope>NUCLEOTIDE SEQUENCE</scope>
    <source>
        <strain evidence="2">CBHHK002</strain>
    </source>
</reference>
<feature type="compositionally biased region" description="Low complexity" evidence="1">
    <location>
        <begin position="228"/>
        <end position="250"/>
    </location>
</feature>
<comment type="caution">
    <text evidence="2">The sequence shown here is derived from an EMBL/GenBank/DDBJ whole genome shotgun (WGS) entry which is preliminary data.</text>
</comment>
<evidence type="ECO:0000313" key="2">
    <source>
        <dbReference type="EMBL" id="KAJ7301827.1"/>
    </source>
</evidence>